<evidence type="ECO:0000313" key="2">
    <source>
        <dbReference type="Proteomes" id="UP000199411"/>
    </source>
</evidence>
<dbReference type="EMBL" id="FMYU01000021">
    <property type="protein sequence ID" value="SDD07268.1"/>
    <property type="molecule type" value="Genomic_DNA"/>
</dbReference>
<dbReference type="AlphaFoldDB" id="A0A1G6RRU6"/>
<accession>A0A1G6RRU6</accession>
<dbReference type="RefSeq" id="WP_092129793.1">
    <property type="nucleotide sequence ID" value="NZ_FMYU01000021.1"/>
</dbReference>
<evidence type="ECO:0000313" key="1">
    <source>
        <dbReference type="EMBL" id="SDD07268.1"/>
    </source>
</evidence>
<keyword evidence="2" id="KW-1185">Reference proteome</keyword>
<proteinExistence type="predicted"/>
<dbReference type="Proteomes" id="UP000199411">
    <property type="component" value="Unassembled WGS sequence"/>
</dbReference>
<sequence>MKKILFCLAIFIFFATKVYADQYRLVVGKILSIDKNTAKVVIYSKVCSGKHTVYVKNTQAIPNNLIHKVNFVMQIDRNCSKVLLANPNIKGVQ</sequence>
<name>A0A1G6RRU6_9BACT</name>
<organism evidence="1 2">
    <name type="scientific">Desulfurella multipotens</name>
    <dbReference type="NCBI Taxonomy" id="79269"/>
    <lineage>
        <taxon>Bacteria</taxon>
        <taxon>Pseudomonadati</taxon>
        <taxon>Campylobacterota</taxon>
        <taxon>Desulfurellia</taxon>
        <taxon>Desulfurellales</taxon>
        <taxon>Desulfurellaceae</taxon>
        <taxon>Desulfurella</taxon>
    </lineage>
</organism>
<protein>
    <submittedName>
        <fullName evidence="1">Uncharacterized protein</fullName>
    </submittedName>
</protein>
<reference evidence="2" key="1">
    <citation type="submission" date="2016-10" db="EMBL/GenBank/DDBJ databases">
        <authorList>
            <person name="Varghese N."/>
            <person name="Submissions S."/>
        </authorList>
    </citation>
    <scope>NUCLEOTIDE SEQUENCE [LARGE SCALE GENOMIC DNA]</scope>
    <source>
        <strain evidence="2">DSM 8415</strain>
    </source>
</reference>
<gene>
    <name evidence="1" type="ORF">SAMN05660835_01842</name>
</gene>
<dbReference type="OrthoDB" id="9941837at2"/>